<dbReference type="GeneID" id="109709919"/>
<evidence type="ECO:0000256" key="8">
    <source>
        <dbReference type="ARBA" id="ARBA00022692"/>
    </source>
</evidence>
<keyword evidence="8 13" id="KW-0812">Transmembrane</keyword>
<sequence>MLTRFKSENHFSPRLKQKSSYYEMNFGTLSSVLRFIEELLICALKAHTGGVMERRLRRSASAARLYMDYNKPYLQVSSKQQRAFPTSYFRVESVPVLLFLTASLLLLPLVLPPLPPPPFLLLLLPMGMLLLLMILAFMPSDVREVASSYL</sequence>
<feature type="transmembrane region" description="Helical" evidence="13">
    <location>
        <begin position="119"/>
        <end position="138"/>
    </location>
</feature>
<evidence type="ECO:0000256" key="10">
    <source>
        <dbReference type="ARBA" id="ARBA00022989"/>
    </source>
</evidence>
<dbReference type="GO" id="GO:0009725">
    <property type="term" value="P:response to hormone"/>
    <property type="evidence" value="ECO:0007669"/>
    <property type="project" value="UniProtKB-ARBA"/>
</dbReference>
<evidence type="ECO:0000256" key="2">
    <source>
        <dbReference type="ARBA" id="ARBA00004141"/>
    </source>
</evidence>
<evidence type="ECO:0000256" key="5">
    <source>
        <dbReference type="ARBA" id="ARBA00006891"/>
    </source>
</evidence>
<comment type="similarity">
    <text evidence="5">Belongs to the plant organ size related (OSR) protein family.</text>
</comment>
<evidence type="ECO:0000256" key="4">
    <source>
        <dbReference type="ARBA" id="ARBA00004496"/>
    </source>
</evidence>
<keyword evidence="14" id="KW-1185">Reference proteome</keyword>
<feature type="transmembrane region" description="Helical" evidence="13">
    <location>
        <begin position="88"/>
        <end position="107"/>
    </location>
</feature>
<evidence type="ECO:0000256" key="13">
    <source>
        <dbReference type="SAM" id="Phobius"/>
    </source>
</evidence>
<proteinExistence type="inferred from homology"/>
<evidence type="ECO:0000256" key="9">
    <source>
        <dbReference type="ARBA" id="ARBA00022824"/>
    </source>
</evidence>
<evidence type="ECO:0000313" key="14">
    <source>
        <dbReference type="Proteomes" id="UP000515123"/>
    </source>
</evidence>
<name>A0A6P5EVS4_ANACO</name>
<evidence type="ECO:0000256" key="6">
    <source>
        <dbReference type="ARBA" id="ARBA00022473"/>
    </source>
</evidence>
<keyword evidence="9" id="KW-0256">Endoplasmic reticulum</keyword>
<evidence type="ECO:0000256" key="12">
    <source>
        <dbReference type="ARBA" id="ARBA00023242"/>
    </source>
</evidence>
<keyword evidence="6" id="KW-0217">Developmental protein</keyword>
<evidence type="ECO:0000256" key="1">
    <source>
        <dbReference type="ARBA" id="ARBA00004123"/>
    </source>
</evidence>
<dbReference type="AlphaFoldDB" id="A0A6P5EVS4"/>
<evidence type="ECO:0000256" key="7">
    <source>
        <dbReference type="ARBA" id="ARBA00022490"/>
    </source>
</evidence>
<keyword evidence="10 13" id="KW-1133">Transmembrane helix</keyword>
<evidence type="ECO:0000256" key="11">
    <source>
        <dbReference type="ARBA" id="ARBA00023136"/>
    </source>
</evidence>
<reference evidence="14" key="1">
    <citation type="journal article" date="2015" name="Nat. Genet.">
        <title>The pineapple genome and the evolution of CAM photosynthesis.</title>
        <authorList>
            <person name="Ming R."/>
            <person name="VanBuren R."/>
            <person name="Wai C.M."/>
            <person name="Tang H."/>
            <person name="Schatz M.C."/>
            <person name="Bowers J.E."/>
            <person name="Lyons E."/>
            <person name="Wang M.L."/>
            <person name="Chen J."/>
            <person name="Biggers E."/>
            <person name="Zhang J."/>
            <person name="Huang L."/>
            <person name="Zhang L."/>
            <person name="Miao W."/>
            <person name="Zhang J."/>
            <person name="Ye Z."/>
            <person name="Miao C."/>
            <person name="Lin Z."/>
            <person name="Wang H."/>
            <person name="Zhou H."/>
            <person name="Yim W.C."/>
            <person name="Priest H.D."/>
            <person name="Zheng C."/>
            <person name="Woodhouse M."/>
            <person name="Edger P.P."/>
            <person name="Guyot R."/>
            <person name="Guo H.B."/>
            <person name="Guo H."/>
            <person name="Zheng G."/>
            <person name="Singh R."/>
            <person name="Sharma A."/>
            <person name="Min X."/>
            <person name="Zheng Y."/>
            <person name="Lee H."/>
            <person name="Gurtowski J."/>
            <person name="Sedlazeck F.J."/>
            <person name="Harkess A."/>
            <person name="McKain M.R."/>
            <person name="Liao Z."/>
            <person name="Fang J."/>
            <person name="Liu J."/>
            <person name="Zhang X."/>
            <person name="Zhang Q."/>
            <person name="Hu W."/>
            <person name="Qin Y."/>
            <person name="Wang K."/>
            <person name="Chen L.Y."/>
            <person name="Shirley N."/>
            <person name="Lin Y.R."/>
            <person name="Liu L.Y."/>
            <person name="Hernandez A.G."/>
            <person name="Wright C.L."/>
            <person name="Bulone V."/>
            <person name="Tuskan G.A."/>
            <person name="Heath K."/>
            <person name="Zee F."/>
            <person name="Moore P.H."/>
            <person name="Sunkar R."/>
            <person name="Leebens-Mack J.H."/>
            <person name="Mockler T."/>
            <person name="Bennetzen J.L."/>
            <person name="Freeling M."/>
            <person name="Sankoff D."/>
            <person name="Paterson A.H."/>
            <person name="Zhu X."/>
            <person name="Yang X."/>
            <person name="Smith J.A."/>
            <person name="Cushman J.C."/>
            <person name="Paull R.E."/>
            <person name="Yu Q."/>
        </authorList>
    </citation>
    <scope>NUCLEOTIDE SEQUENCE [LARGE SCALE GENOMIC DNA]</scope>
    <source>
        <strain evidence="14">cv. F153</strain>
    </source>
</reference>
<comment type="subcellular location">
    <subcellularLocation>
        <location evidence="4">Cytoplasm</location>
    </subcellularLocation>
    <subcellularLocation>
        <location evidence="3">Endoplasmic reticulum</location>
    </subcellularLocation>
    <subcellularLocation>
        <location evidence="2">Membrane</location>
        <topology evidence="2">Multi-pass membrane protein</topology>
    </subcellularLocation>
    <subcellularLocation>
        <location evidence="1">Nucleus</location>
    </subcellularLocation>
</comment>
<evidence type="ECO:0000313" key="15">
    <source>
        <dbReference type="RefSeq" id="XP_020087886.1"/>
    </source>
</evidence>
<dbReference type="PANTHER" id="PTHR36023:SF3">
    <property type="entry name" value="ARGOS-LIKE PROTEIN"/>
    <property type="match status" value="1"/>
</dbReference>
<keyword evidence="7" id="KW-0963">Cytoplasm</keyword>
<gene>
    <name evidence="15" type="primary">LOC109709919</name>
</gene>
<dbReference type="InterPro" id="IPR037468">
    <property type="entry name" value="ARGOS/ARL/OSR1"/>
</dbReference>
<keyword evidence="12" id="KW-0539">Nucleus</keyword>
<dbReference type="PANTHER" id="PTHR36023">
    <property type="entry name" value="ARGOS-LIKE PROTEIN"/>
    <property type="match status" value="1"/>
</dbReference>
<dbReference type="GO" id="GO:0016020">
    <property type="term" value="C:membrane"/>
    <property type="evidence" value="ECO:0007669"/>
    <property type="project" value="UniProtKB-SubCell"/>
</dbReference>
<dbReference type="GO" id="GO:0046622">
    <property type="term" value="P:positive regulation of organ growth"/>
    <property type="evidence" value="ECO:0007669"/>
    <property type="project" value="InterPro"/>
</dbReference>
<dbReference type="GO" id="GO:0005634">
    <property type="term" value="C:nucleus"/>
    <property type="evidence" value="ECO:0007669"/>
    <property type="project" value="UniProtKB-SubCell"/>
</dbReference>
<evidence type="ECO:0000256" key="3">
    <source>
        <dbReference type="ARBA" id="ARBA00004240"/>
    </source>
</evidence>
<reference evidence="15" key="2">
    <citation type="submission" date="2025-08" db="UniProtKB">
        <authorList>
            <consortium name="RefSeq"/>
        </authorList>
    </citation>
    <scope>IDENTIFICATION</scope>
    <source>
        <tissue evidence="15">Leaf</tissue>
    </source>
</reference>
<accession>A0A6P5EVS4</accession>
<dbReference type="RefSeq" id="XP_020087886.1">
    <property type="nucleotide sequence ID" value="XM_020232297.1"/>
</dbReference>
<organism evidence="14 15">
    <name type="scientific">Ananas comosus</name>
    <name type="common">Pineapple</name>
    <name type="synonym">Ananas ananas</name>
    <dbReference type="NCBI Taxonomy" id="4615"/>
    <lineage>
        <taxon>Eukaryota</taxon>
        <taxon>Viridiplantae</taxon>
        <taxon>Streptophyta</taxon>
        <taxon>Embryophyta</taxon>
        <taxon>Tracheophyta</taxon>
        <taxon>Spermatophyta</taxon>
        <taxon>Magnoliopsida</taxon>
        <taxon>Liliopsida</taxon>
        <taxon>Poales</taxon>
        <taxon>Bromeliaceae</taxon>
        <taxon>Bromelioideae</taxon>
        <taxon>Ananas</taxon>
    </lineage>
</organism>
<protein>
    <submittedName>
        <fullName evidence="15">ARGOS-like protein</fullName>
    </submittedName>
</protein>
<dbReference type="Proteomes" id="UP000515123">
    <property type="component" value="Linkage group 5"/>
</dbReference>
<keyword evidence="11 13" id="KW-0472">Membrane</keyword>
<dbReference type="GO" id="GO:0005783">
    <property type="term" value="C:endoplasmic reticulum"/>
    <property type="evidence" value="ECO:0007669"/>
    <property type="project" value="UniProtKB-SubCell"/>
</dbReference>